<sequence>MAHGSPQWIAVLPTILLGFRTNWKEDLQTTTAEMIYSVPIKLSGKFLCTSKQNVVPATFVGRLRESMQRLSSPTTRHHGQNTIFLS</sequence>
<evidence type="ECO:0000313" key="2">
    <source>
        <dbReference type="Proteomes" id="UP000887013"/>
    </source>
</evidence>
<dbReference type="AlphaFoldDB" id="A0A8X6QBD9"/>
<reference evidence="1" key="1">
    <citation type="submission" date="2020-08" db="EMBL/GenBank/DDBJ databases">
        <title>Multicomponent nature underlies the extraordinary mechanical properties of spider dragline silk.</title>
        <authorList>
            <person name="Kono N."/>
            <person name="Nakamura H."/>
            <person name="Mori M."/>
            <person name="Yoshida Y."/>
            <person name="Ohtoshi R."/>
            <person name="Malay A.D."/>
            <person name="Moran D.A.P."/>
            <person name="Tomita M."/>
            <person name="Numata K."/>
            <person name="Arakawa K."/>
        </authorList>
    </citation>
    <scope>NUCLEOTIDE SEQUENCE</scope>
</reference>
<proteinExistence type="predicted"/>
<dbReference type="EMBL" id="BMAW01126575">
    <property type="protein sequence ID" value="GFU17364.1"/>
    <property type="molecule type" value="Genomic_DNA"/>
</dbReference>
<gene>
    <name evidence="1" type="primary">POL_683</name>
    <name evidence="1" type="ORF">NPIL_420741</name>
</gene>
<dbReference type="PANTHER" id="PTHR38681:SF1">
    <property type="entry name" value="RETROVIRUS-RELATED POL POLYPROTEIN FROM TRANSPOSON 412-LIKE PROTEIN"/>
    <property type="match status" value="1"/>
</dbReference>
<organism evidence="1 2">
    <name type="scientific">Nephila pilipes</name>
    <name type="common">Giant wood spider</name>
    <name type="synonym">Nephila maculata</name>
    <dbReference type="NCBI Taxonomy" id="299642"/>
    <lineage>
        <taxon>Eukaryota</taxon>
        <taxon>Metazoa</taxon>
        <taxon>Ecdysozoa</taxon>
        <taxon>Arthropoda</taxon>
        <taxon>Chelicerata</taxon>
        <taxon>Arachnida</taxon>
        <taxon>Araneae</taxon>
        <taxon>Araneomorphae</taxon>
        <taxon>Entelegynae</taxon>
        <taxon>Araneoidea</taxon>
        <taxon>Nephilidae</taxon>
        <taxon>Nephila</taxon>
    </lineage>
</organism>
<keyword evidence="2" id="KW-1185">Reference proteome</keyword>
<dbReference type="OrthoDB" id="422540at2759"/>
<dbReference type="Proteomes" id="UP000887013">
    <property type="component" value="Unassembled WGS sequence"/>
</dbReference>
<dbReference type="PANTHER" id="PTHR38681">
    <property type="entry name" value="RETROVIRUS-RELATED POL POLYPROTEIN FROM TRANSPOSON 412-LIKE PROTEIN-RELATED"/>
    <property type="match status" value="1"/>
</dbReference>
<name>A0A8X6QBD9_NEPPI</name>
<evidence type="ECO:0000313" key="1">
    <source>
        <dbReference type="EMBL" id="GFU17364.1"/>
    </source>
</evidence>
<accession>A0A8X6QBD9</accession>
<comment type="caution">
    <text evidence="1">The sequence shown here is derived from an EMBL/GenBank/DDBJ whole genome shotgun (WGS) entry which is preliminary data.</text>
</comment>
<protein>
    <submittedName>
        <fullName evidence="1">Retrovirus-related Pol polyprotein from transposon 412</fullName>
    </submittedName>
</protein>